<accession>A0A9E7A7D0</accession>
<reference evidence="1" key="1">
    <citation type="submission" date="2022-03" db="EMBL/GenBank/DDBJ databases">
        <title>Complete genome analysis of the Escherichia phage vB_EcoS_SCS31.</title>
        <authorList>
            <person name="Alexyuk M.S."/>
            <person name="Bogoyavlenskiy A.P."/>
            <person name="Alexyuk P.G."/>
            <person name="Berezin V.E."/>
        </authorList>
    </citation>
    <scope>NUCLEOTIDE SEQUENCE</scope>
</reference>
<organism evidence="1 2">
    <name type="scientific">Escherichia phage vB_EcoS_SCS31</name>
    <dbReference type="NCBI Taxonomy" id="2932865"/>
    <lineage>
        <taxon>Viruses</taxon>
        <taxon>Duplodnaviria</taxon>
        <taxon>Heunggongvirae</taxon>
        <taxon>Uroviricota</taxon>
        <taxon>Caudoviricetes</taxon>
        <taxon>Drexlerviridae</taxon>
        <taxon>Braunvirinae</taxon>
        <taxon>Guelphvirus</taxon>
        <taxon>Guelphvirus SCS31</taxon>
    </lineage>
</organism>
<proteinExistence type="predicted"/>
<dbReference type="EMBL" id="ON081052">
    <property type="protein sequence ID" value="UOX39684.1"/>
    <property type="molecule type" value="Genomic_DNA"/>
</dbReference>
<evidence type="ECO:0000313" key="2">
    <source>
        <dbReference type="Proteomes" id="UP001058457"/>
    </source>
</evidence>
<protein>
    <submittedName>
        <fullName evidence="1">Uncharacterized protein</fullName>
    </submittedName>
</protein>
<name>A0A9E7A7D0_9CAUD</name>
<sequence>MKVKIIDDDCTGLQELTLTECGFQIGDVVEVYGKYKDGGLSVKVIRNTEFVSVGNEISLQEGEYEVIEE</sequence>
<evidence type="ECO:0000313" key="1">
    <source>
        <dbReference type="EMBL" id="UOX39684.1"/>
    </source>
</evidence>
<keyword evidence="2" id="KW-1185">Reference proteome</keyword>
<dbReference type="Proteomes" id="UP001058457">
    <property type="component" value="Segment"/>
</dbReference>